<reference evidence="2" key="1">
    <citation type="journal article" date="2015" name="Nature">
        <title>Complex archaea that bridge the gap between prokaryotes and eukaryotes.</title>
        <authorList>
            <person name="Spang A."/>
            <person name="Saw J.H."/>
            <person name="Jorgensen S.L."/>
            <person name="Zaremba-Niedzwiedzka K."/>
            <person name="Martijn J."/>
            <person name="Lind A.E."/>
            <person name="van Eijk R."/>
            <person name="Schleper C."/>
            <person name="Guy L."/>
            <person name="Ettema T.J."/>
        </authorList>
    </citation>
    <scope>NUCLEOTIDE SEQUENCE</scope>
</reference>
<evidence type="ECO:0008006" key="3">
    <source>
        <dbReference type="Google" id="ProtNLM"/>
    </source>
</evidence>
<gene>
    <name evidence="2" type="ORF">LCGC14_0627110</name>
</gene>
<feature type="non-terminal residue" evidence="2">
    <location>
        <position position="1"/>
    </location>
</feature>
<protein>
    <recommendedName>
        <fullName evidence="3">Exonuclease SbcC</fullName>
    </recommendedName>
</protein>
<feature type="coiled-coil region" evidence="1">
    <location>
        <begin position="910"/>
        <end position="978"/>
    </location>
</feature>
<dbReference type="AlphaFoldDB" id="A0A0F9RMG3"/>
<dbReference type="InterPro" id="IPR027417">
    <property type="entry name" value="P-loop_NTPase"/>
</dbReference>
<evidence type="ECO:0000256" key="1">
    <source>
        <dbReference type="SAM" id="Coils"/>
    </source>
</evidence>
<sequence>DAMCLALYGRTPRLKNISKSSNEIMSRQTGECFAEIIFETNTGKYRCHWSQHRARKKAEGDLQSPKHEIADETTGKVIESKIRAVAEKIEQATGMDFDRFTRSMLLAQGGFAAFLQADPDQRAPILEQITGTEIYSQISVKVHELRAEQNKKLDLLMAELAGMQILSEEDEKQLTDELTEKTNNNDVLVQQLKQKNIAIGWLEGLDNSEAELQLLHQQQQELVIRQQAFQPELEKLERANHALELSADYAGITAMRSEQQRSQHSLVSNQHSLPEFDKQNVLTIQEFDLATTTLAEIKNNQKQAQSSIKKARELDLKIQEKQTPIKHAQEVINAHQQQYEKLTIQQQDDKKALQNNQAKLSDLTDLLDQHKTDEGLIEQLEKIRNQFKSLAELAGQQQQKKIQLADAELKKLETAQVWQAQAHLLANQQKEFEQLEAHVKQYQQQLAEQLDSRSLTEWRQDLNVLAERKMLLEKSQLAMQSLVGFKQRLNKLTENQTLLNATELDVTQEFNHKTEAMSGLEREIALLETQYDLQKKIESYEEARQHLHDGEPCPLCGANEHPYAQGNIPVLNDTLSRLTTAKSDLKLSSVNLANLRIKLAETQKDKQQNSLHQQEMNTKIKDEEGLLAGLYSKLAMAGEVTDSLLTDSLQDNDIKFKRVTSIVSNAEMVEQKIVGEREASDKKRDELTAVDKQLQQLNHTKLNAEQAVERLAEELANVIAGLQTTQLAIMADVAIYGVEELTVETSDEILQQLTARREQWRAWQKDKSIIEPLMSGLNSQIKHQAEQLTKLESDLNIQQRTYRQLESDCAALSQERITLFADKNPDIEEARLSHLVEQAENNLDLVRQKAQKAEQALTNLKHKIETLLHDIAERTEQLSSAETSFRQRLLTSGFNDEQTYKTACLSDERRKALQEQAQQLINEHNALLTRIDDKTTHLAKEREKQITQQSLLELKERVETLNLNVSNLQQAMGAIRQKLNGNNEIRLQQQSRIEQIDAQKRECSRWNTLHELIGSADGKKYRNFAQGLTFEMMIGHANRQLQKMTDRYLLIRDQLQPLELSVVDNYQAGETRSTKNLSGGESFIVSLSLALGLSQMASKNVRVDSLFLDEGFGTLDEEALDTALETLSGLQQEGKLIGVISHVQVLKERISTQIQISPSSGGRSIISGPGISRLNG</sequence>
<dbReference type="Pfam" id="PF13558">
    <property type="entry name" value="SbcC_Walker_B"/>
    <property type="match status" value="1"/>
</dbReference>
<dbReference type="PANTHER" id="PTHR32114">
    <property type="entry name" value="ABC TRANSPORTER ABCH.3"/>
    <property type="match status" value="1"/>
</dbReference>
<feature type="coiled-coil region" evidence="1">
    <location>
        <begin position="294"/>
        <end position="452"/>
    </location>
</feature>
<dbReference type="Gene3D" id="3.40.50.300">
    <property type="entry name" value="P-loop containing nucleotide triphosphate hydrolases"/>
    <property type="match status" value="2"/>
</dbReference>
<keyword evidence="1" id="KW-0175">Coiled coil</keyword>
<accession>A0A0F9RMG3</accession>
<name>A0A0F9RMG3_9ZZZZ</name>
<dbReference type="SUPFAM" id="SSF52540">
    <property type="entry name" value="P-loop containing nucleoside triphosphate hydrolases"/>
    <property type="match status" value="1"/>
</dbReference>
<evidence type="ECO:0000313" key="2">
    <source>
        <dbReference type="EMBL" id="KKN50982.1"/>
    </source>
</evidence>
<feature type="coiled-coil region" evidence="1">
    <location>
        <begin position="774"/>
        <end position="870"/>
    </location>
</feature>
<dbReference type="PANTHER" id="PTHR32114:SF2">
    <property type="entry name" value="ABC TRANSPORTER ABCH.3"/>
    <property type="match status" value="1"/>
</dbReference>
<comment type="caution">
    <text evidence="2">The sequence shown here is derived from an EMBL/GenBank/DDBJ whole genome shotgun (WGS) entry which is preliminary data.</text>
</comment>
<feature type="coiled-coil region" evidence="1">
    <location>
        <begin position="687"/>
        <end position="714"/>
    </location>
</feature>
<proteinExistence type="predicted"/>
<organism evidence="2">
    <name type="scientific">marine sediment metagenome</name>
    <dbReference type="NCBI Taxonomy" id="412755"/>
    <lineage>
        <taxon>unclassified sequences</taxon>
        <taxon>metagenomes</taxon>
        <taxon>ecological metagenomes</taxon>
    </lineage>
</organism>
<dbReference type="EMBL" id="LAZR01001085">
    <property type="protein sequence ID" value="KKN50982.1"/>
    <property type="molecule type" value="Genomic_DNA"/>
</dbReference>